<dbReference type="InterPro" id="IPR022926">
    <property type="entry name" value="NH(3)-dep_NAD(+)_synth"/>
</dbReference>
<protein>
    <recommendedName>
        <fullName evidence="8 10">NH(3)-dependent NAD(+) synthetase</fullName>
        <ecNumber evidence="8 10">6.3.1.5</ecNumber>
    </recommendedName>
</protein>
<feature type="binding site" evidence="8">
    <location>
        <position position="156"/>
    </location>
    <ligand>
        <name>deamido-NAD(+)</name>
        <dbReference type="ChEBI" id="CHEBI:58437"/>
        <note>ligand shared between two neighboring subunits</note>
    </ligand>
</feature>
<feature type="domain" description="NAD/GMP synthase" evidence="11">
    <location>
        <begin position="7"/>
        <end position="251"/>
    </location>
</feature>
<comment type="similarity">
    <text evidence="1 8 9">Belongs to the NAD synthetase family.</text>
</comment>
<evidence type="ECO:0000256" key="6">
    <source>
        <dbReference type="ARBA" id="ARBA00022842"/>
    </source>
</evidence>
<dbReference type="RefSeq" id="WP_214399798.1">
    <property type="nucleotide sequence ID" value="NZ_LR792632.1"/>
</dbReference>
<dbReference type="GeneID" id="65884259"/>
<dbReference type="GO" id="GO:0004359">
    <property type="term" value="F:glutaminase activity"/>
    <property type="evidence" value="ECO:0007669"/>
    <property type="project" value="InterPro"/>
</dbReference>
<feature type="binding site" evidence="8">
    <location>
        <begin position="30"/>
        <end position="37"/>
    </location>
    <ligand>
        <name>ATP</name>
        <dbReference type="ChEBI" id="CHEBI:30616"/>
    </ligand>
</feature>
<evidence type="ECO:0000256" key="4">
    <source>
        <dbReference type="ARBA" id="ARBA00022741"/>
    </source>
</evidence>
<dbReference type="Gene3D" id="3.40.50.620">
    <property type="entry name" value="HUPs"/>
    <property type="match status" value="1"/>
</dbReference>
<keyword evidence="3 8" id="KW-0479">Metal-binding</keyword>
<keyword evidence="13" id="KW-1185">Reference proteome</keyword>
<dbReference type="PANTHER" id="PTHR23090:SF9">
    <property type="entry name" value="GLUTAMINE-DEPENDENT NAD(+) SYNTHETASE"/>
    <property type="match status" value="1"/>
</dbReference>
<keyword evidence="2 8" id="KW-0436">Ligase</keyword>
<keyword evidence="4 8" id="KW-0547">Nucleotide-binding</keyword>
<dbReference type="CDD" id="cd00553">
    <property type="entry name" value="NAD_synthase"/>
    <property type="match status" value="1"/>
</dbReference>
<dbReference type="EC" id="6.3.1.5" evidence="8 10"/>
<evidence type="ECO:0000256" key="8">
    <source>
        <dbReference type="HAMAP-Rule" id="MF_00193"/>
    </source>
</evidence>
<proteinExistence type="inferred from homology"/>
<feature type="binding site" evidence="8">
    <location>
        <position position="165"/>
    </location>
    <ligand>
        <name>ATP</name>
        <dbReference type="ChEBI" id="CHEBI:30616"/>
    </ligand>
</feature>
<keyword evidence="5 8" id="KW-0067">ATP-binding</keyword>
<reference evidence="12 13" key="1">
    <citation type="submission" date="2020-04" db="EMBL/GenBank/DDBJ databases">
        <authorList>
            <consortium name="Genoscope - CEA"/>
            <person name="William W."/>
        </authorList>
    </citation>
    <scope>NUCLEOTIDE SEQUENCE [LARGE SCALE GENOMIC DNA]</scope>
    <source>
        <strain evidence="12 13">SG7</strain>
    </source>
</reference>
<name>A0A8D6PZ07_9EURY</name>
<feature type="binding site" evidence="8">
    <location>
        <position position="36"/>
    </location>
    <ligand>
        <name>Mg(2+)</name>
        <dbReference type="ChEBI" id="CHEBI:18420"/>
    </ligand>
</feature>
<evidence type="ECO:0000256" key="7">
    <source>
        <dbReference type="ARBA" id="ARBA00023027"/>
    </source>
</evidence>
<dbReference type="Proteomes" id="UP000679213">
    <property type="component" value="Chromosome I"/>
</dbReference>
<dbReference type="GO" id="GO:0046872">
    <property type="term" value="F:metal ion binding"/>
    <property type="evidence" value="ECO:0007669"/>
    <property type="project" value="UniProtKB-KW"/>
</dbReference>
<dbReference type="FunFam" id="3.40.50.620:FF:000106">
    <property type="entry name" value="Glutamine-dependent NAD(+) synthetase"/>
    <property type="match status" value="1"/>
</dbReference>
<evidence type="ECO:0000256" key="9">
    <source>
        <dbReference type="RuleBase" id="RU003811"/>
    </source>
</evidence>
<feature type="binding site" evidence="8">
    <location>
        <position position="141"/>
    </location>
    <ligand>
        <name>Mg(2+)</name>
        <dbReference type="ChEBI" id="CHEBI:18420"/>
    </ligand>
</feature>
<organism evidence="12 13">
    <name type="scientific">Methanocaldococcus lauensis</name>
    <dbReference type="NCBI Taxonomy" id="2546128"/>
    <lineage>
        <taxon>Archaea</taxon>
        <taxon>Methanobacteriati</taxon>
        <taxon>Methanobacteriota</taxon>
        <taxon>Methanomada group</taxon>
        <taxon>Methanococci</taxon>
        <taxon>Methanococcales</taxon>
        <taxon>Methanocaldococcaceae</taxon>
        <taxon>Methanocaldococcus</taxon>
    </lineage>
</organism>
<evidence type="ECO:0000313" key="13">
    <source>
        <dbReference type="Proteomes" id="UP000679213"/>
    </source>
</evidence>
<accession>A0A8D6PZ07</accession>
<evidence type="ECO:0000256" key="5">
    <source>
        <dbReference type="ARBA" id="ARBA00022840"/>
    </source>
</evidence>
<dbReference type="AlphaFoldDB" id="A0A8D6PZ07"/>
<dbReference type="GO" id="GO:0008795">
    <property type="term" value="F:NAD+ synthase activity"/>
    <property type="evidence" value="ECO:0007669"/>
    <property type="project" value="UniProtKB-UniRule"/>
</dbReference>
<evidence type="ECO:0000256" key="3">
    <source>
        <dbReference type="ARBA" id="ARBA00022723"/>
    </source>
</evidence>
<dbReference type="Pfam" id="PF02540">
    <property type="entry name" value="NAD_synthase"/>
    <property type="match status" value="1"/>
</dbReference>
<feature type="binding site" description="in other chain" evidence="8">
    <location>
        <position position="149"/>
    </location>
    <ligand>
        <name>deamido-NAD(+)</name>
        <dbReference type="ChEBI" id="CHEBI:58437"/>
        <note>ligand shared between two neighboring subunits</note>
    </ligand>
</feature>
<evidence type="ECO:0000256" key="2">
    <source>
        <dbReference type="ARBA" id="ARBA00022598"/>
    </source>
</evidence>
<gene>
    <name evidence="8 12" type="primary">nadE</name>
    <name evidence="12" type="ORF">MLAUSG7_1476</name>
</gene>
<dbReference type="InterPro" id="IPR003694">
    <property type="entry name" value="NAD_synthase"/>
</dbReference>
<dbReference type="GO" id="GO:0009435">
    <property type="term" value="P:NAD+ biosynthetic process"/>
    <property type="evidence" value="ECO:0007669"/>
    <property type="project" value="UniProtKB-UniRule"/>
</dbReference>
<dbReference type="NCBIfam" id="TIGR00552">
    <property type="entry name" value="nadE"/>
    <property type="match status" value="1"/>
</dbReference>
<dbReference type="NCBIfam" id="NF010587">
    <property type="entry name" value="PRK13980.1"/>
    <property type="match status" value="1"/>
</dbReference>
<keyword evidence="6 8" id="KW-0460">Magnesium</keyword>
<evidence type="ECO:0000259" key="11">
    <source>
        <dbReference type="Pfam" id="PF02540"/>
    </source>
</evidence>
<keyword evidence="7 8" id="KW-0520">NAD</keyword>
<feature type="binding site" evidence="8">
    <location>
        <position position="136"/>
    </location>
    <ligand>
        <name>ATP</name>
        <dbReference type="ChEBI" id="CHEBI:30616"/>
    </ligand>
</feature>
<dbReference type="EMBL" id="LR792632">
    <property type="protein sequence ID" value="CAB3289895.1"/>
    <property type="molecule type" value="Genomic_DNA"/>
</dbReference>
<feature type="binding site" description="in other chain" evidence="8">
    <location>
        <position position="116"/>
    </location>
    <ligand>
        <name>deamido-NAD(+)</name>
        <dbReference type="ChEBI" id="CHEBI:58437"/>
        <note>ligand shared between two neighboring subunits</note>
    </ligand>
</feature>
<evidence type="ECO:0000256" key="1">
    <source>
        <dbReference type="ARBA" id="ARBA00005859"/>
    </source>
</evidence>
<dbReference type="InterPro" id="IPR014729">
    <property type="entry name" value="Rossmann-like_a/b/a_fold"/>
</dbReference>
<comment type="catalytic activity">
    <reaction evidence="8 10">
        <text>deamido-NAD(+) + NH4(+) + ATP = AMP + diphosphate + NAD(+) + H(+)</text>
        <dbReference type="Rhea" id="RHEA:21188"/>
        <dbReference type="ChEBI" id="CHEBI:15378"/>
        <dbReference type="ChEBI" id="CHEBI:28938"/>
        <dbReference type="ChEBI" id="CHEBI:30616"/>
        <dbReference type="ChEBI" id="CHEBI:33019"/>
        <dbReference type="ChEBI" id="CHEBI:57540"/>
        <dbReference type="ChEBI" id="CHEBI:58437"/>
        <dbReference type="ChEBI" id="CHEBI:456215"/>
        <dbReference type="EC" id="6.3.1.5"/>
    </reaction>
</comment>
<feature type="binding site" evidence="8">
    <location>
        <position position="187"/>
    </location>
    <ligand>
        <name>ATP</name>
        <dbReference type="ChEBI" id="CHEBI:30616"/>
    </ligand>
</feature>
<dbReference type="GO" id="GO:0005737">
    <property type="term" value="C:cytoplasm"/>
    <property type="evidence" value="ECO:0007669"/>
    <property type="project" value="InterPro"/>
</dbReference>
<comment type="pathway">
    <text evidence="8">Cofactor biosynthesis; NAD(+) biosynthesis; NAD(+) from deamido-NAD(+) (ammonia route): step 1/1.</text>
</comment>
<dbReference type="InterPro" id="IPR022310">
    <property type="entry name" value="NAD/GMP_synthase"/>
</dbReference>
<comment type="function">
    <text evidence="8">Catalyzes the ATP-dependent amidation of deamido-NAD to form NAD. Uses ammonia as a nitrogen source.</text>
</comment>
<feature type="binding site" description="in other chain" evidence="8">
    <location>
        <begin position="246"/>
        <end position="247"/>
    </location>
    <ligand>
        <name>deamido-NAD(+)</name>
        <dbReference type="ChEBI" id="CHEBI:58437"/>
        <note>ligand shared between two neighboring subunits</note>
    </ligand>
</feature>
<dbReference type="PANTHER" id="PTHR23090">
    <property type="entry name" value="NH 3 /GLUTAMINE-DEPENDENT NAD + SYNTHETASE"/>
    <property type="match status" value="1"/>
</dbReference>
<evidence type="ECO:0000313" key="12">
    <source>
        <dbReference type="EMBL" id="CAB3289895.1"/>
    </source>
</evidence>
<dbReference type="KEGG" id="mesg:MLAUSG7_1476"/>
<dbReference type="GO" id="GO:0005524">
    <property type="term" value="F:ATP binding"/>
    <property type="evidence" value="ECO:0007669"/>
    <property type="project" value="UniProtKB-UniRule"/>
</dbReference>
<sequence>MNNINDVIEKITNFIREKVKEANANGVVIGLSGGIDSTVTAYLCVKALGSDKVLGIIMPEKNTNPKDVEHAKMIAEKLNIKYIISEITDILKAFGAGGYVPTKEFDKIADGNLKARIRMCILYYFANKYNLLVAGTSNKSEIYVGYGTKYGDIACDIRPIGNLFKTEVRELAKYLGVPKEIIEKPPSAGLWEGQTDEGELGIKYETLDKILKLYEEGKNPEEISKELNIPIDDVEHVFDLIKKSEHKRTLPPTPEI</sequence>
<dbReference type="HAMAP" id="MF_00193">
    <property type="entry name" value="NadE_ammonia_dep"/>
    <property type="match status" value="1"/>
</dbReference>
<dbReference type="GO" id="GO:0003952">
    <property type="term" value="F:NAD+ synthase (glutamine-hydrolyzing) activity"/>
    <property type="evidence" value="ECO:0007669"/>
    <property type="project" value="InterPro"/>
</dbReference>
<dbReference type="SUPFAM" id="SSF52402">
    <property type="entry name" value="Adenine nucleotide alpha hydrolases-like"/>
    <property type="match status" value="1"/>
</dbReference>
<comment type="subunit">
    <text evidence="8">Homodimer.</text>
</comment>
<evidence type="ECO:0000256" key="10">
    <source>
        <dbReference type="RuleBase" id="RU003812"/>
    </source>
</evidence>
<dbReference type="UniPathway" id="UPA00253">
    <property type="reaction ID" value="UER00333"/>
</dbReference>